<feature type="compositionally biased region" description="Low complexity" evidence="9">
    <location>
        <begin position="321"/>
        <end position="337"/>
    </location>
</feature>
<dbReference type="AlphaFoldDB" id="A0A388L2D3"/>
<evidence type="ECO:0000256" key="4">
    <source>
        <dbReference type="ARBA" id="ARBA00022722"/>
    </source>
</evidence>
<keyword evidence="5" id="KW-0479">Metal-binding</keyword>
<dbReference type="Proteomes" id="UP000265515">
    <property type="component" value="Unassembled WGS sequence"/>
</dbReference>
<comment type="subcellular location">
    <subcellularLocation>
        <location evidence="2">Nucleus</location>
    </subcellularLocation>
</comment>
<comment type="cofactor">
    <cofactor evidence="1">
        <name>a divalent metal cation</name>
        <dbReference type="ChEBI" id="CHEBI:60240"/>
    </cofactor>
</comment>
<organism evidence="12 13">
    <name type="scientific">Chara braunii</name>
    <name type="common">Braun's stonewort</name>
    <dbReference type="NCBI Taxonomy" id="69332"/>
    <lineage>
        <taxon>Eukaryota</taxon>
        <taxon>Viridiplantae</taxon>
        <taxon>Streptophyta</taxon>
        <taxon>Charophyceae</taxon>
        <taxon>Charales</taxon>
        <taxon>Characeae</taxon>
        <taxon>Chara</taxon>
    </lineage>
</organism>
<dbReference type="Gramene" id="GBG76392">
    <property type="protein sequence ID" value="GBG76392"/>
    <property type="gene ID" value="CBR_g22139"/>
</dbReference>
<dbReference type="PANTHER" id="PTHR22930:SF85">
    <property type="entry name" value="GH03217P-RELATED"/>
    <property type="match status" value="1"/>
</dbReference>
<comment type="caution">
    <text evidence="12">The sequence shown here is derived from an EMBL/GenBank/DDBJ whole genome shotgun (WGS) entry which is preliminary data.</text>
</comment>
<keyword evidence="10" id="KW-0732">Signal</keyword>
<keyword evidence="7" id="KW-0539">Nucleus</keyword>
<dbReference type="Gene3D" id="2.120.10.30">
    <property type="entry name" value="TolB, C-terminal domain"/>
    <property type="match status" value="1"/>
</dbReference>
<proteinExistence type="inferred from homology"/>
<evidence type="ECO:0000256" key="7">
    <source>
        <dbReference type="ARBA" id="ARBA00023242"/>
    </source>
</evidence>
<evidence type="ECO:0000256" key="1">
    <source>
        <dbReference type="ARBA" id="ARBA00001968"/>
    </source>
</evidence>
<dbReference type="GO" id="GO:0005634">
    <property type="term" value="C:nucleus"/>
    <property type="evidence" value="ECO:0007669"/>
    <property type="project" value="UniProtKB-SubCell"/>
</dbReference>
<dbReference type="Pfam" id="PF13359">
    <property type="entry name" value="DDE_Tnp_4"/>
    <property type="match status" value="1"/>
</dbReference>
<feature type="coiled-coil region" evidence="8">
    <location>
        <begin position="681"/>
        <end position="778"/>
    </location>
</feature>
<evidence type="ECO:0000313" key="13">
    <source>
        <dbReference type="Proteomes" id="UP000265515"/>
    </source>
</evidence>
<dbReference type="PANTHER" id="PTHR22930">
    <property type="match status" value="1"/>
</dbReference>
<keyword evidence="8" id="KW-0175">Coiled coil</keyword>
<feature type="chain" id="PRO_5017193236" description="DDE Tnp4 domain-containing protein" evidence="10">
    <location>
        <begin position="26"/>
        <end position="877"/>
    </location>
</feature>
<keyword evidence="6" id="KW-0378">Hydrolase</keyword>
<dbReference type="InterPro" id="IPR027806">
    <property type="entry name" value="HARBI1_dom"/>
</dbReference>
<dbReference type="InterPro" id="IPR011042">
    <property type="entry name" value="6-blade_b-propeller_TolB-like"/>
</dbReference>
<keyword evidence="4" id="KW-0540">Nuclease</keyword>
<dbReference type="GO" id="GO:0016787">
    <property type="term" value="F:hydrolase activity"/>
    <property type="evidence" value="ECO:0007669"/>
    <property type="project" value="UniProtKB-KW"/>
</dbReference>
<evidence type="ECO:0000256" key="8">
    <source>
        <dbReference type="SAM" id="Coils"/>
    </source>
</evidence>
<dbReference type="GO" id="GO:0004518">
    <property type="term" value="F:nuclease activity"/>
    <property type="evidence" value="ECO:0007669"/>
    <property type="project" value="UniProtKB-KW"/>
</dbReference>
<evidence type="ECO:0000256" key="10">
    <source>
        <dbReference type="SAM" id="SignalP"/>
    </source>
</evidence>
<reference evidence="12 13" key="1">
    <citation type="journal article" date="2018" name="Cell">
        <title>The Chara Genome: Secondary Complexity and Implications for Plant Terrestrialization.</title>
        <authorList>
            <person name="Nishiyama T."/>
            <person name="Sakayama H."/>
            <person name="Vries J.D."/>
            <person name="Buschmann H."/>
            <person name="Saint-Marcoux D."/>
            <person name="Ullrich K.K."/>
            <person name="Haas F.B."/>
            <person name="Vanderstraeten L."/>
            <person name="Becker D."/>
            <person name="Lang D."/>
            <person name="Vosolsobe S."/>
            <person name="Rombauts S."/>
            <person name="Wilhelmsson P.K.I."/>
            <person name="Janitza P."/>
            <person name="Kern R."/>
            <person name="Heyl A."/>
            <person name="Rumpler F."/>
            <person name="Villalobos L.I.A.C."/>
            <person name="Clay J.M."/>
            <person name="Skokan R."/>
            <person name="Toyoda A."/>
            <person name="Suzuki Y."/>
            <person name="Kagoshima H."/>
            <person name="Schijlen E."/>
            <person name="Tajeshwar N."/>
            <person name="Catarino B."/>
            <person name="Hetherington A.J."/>
            <person name="Saltykova A."/>
            <person name="Bonnot C."/>
            <person name="Breuninger H."/>
            <person name="Symeonidi A."/>
            <person name="Radhakrishnan G.V."/>
            <person name="Van Nieuwerburgh F."/>
            <person name="Deforce D."/>
            <person name="Chang C."/>
            <person name="Karol K.G."/>
            <person name="Hedrich R."/>
            <person name="Ulvskov P."/>
            <person name="Glockner G."/>
            <person name="Delwiche C.F."/>
            <person name="Petrasek J."/>
            <person name="Van de Peer Y."/>
            <person name="Friml J."/>
            <person name="Beilby M."/>
            <person name="Dolan L."/>
            <person name="Kohara Y."/>
            <person name="Sugano S."/>
            <person name="Fujiyama A."/>
            <person name="Delaux P.-M."/>
            <person name="Quint M."/>
            <person name="TheiBen G."/>
            <person name="Hagemann M."/>
            <person name="Harholt J."/>
            <person name="Dunand C."/>
            <person name="Zachgo S."/>
            <person name="Langdale J."/>
            <person name="Maumus F."/>
            <person name="Straeten D.V.D."/>
            <person name="Gould S.B."/>
            <person name="Rensing S.A."/>
        </authorList>
    </citation>
    <scope>NUCLEOTIDE SEQUENCE [LARGE SCALE GENOMIC DNA]</scope>
    <source>
        <strain evidence="12 13">S276</strain>
    </source>
</reference>
<protein>
    <recommendedName>
        <fullName evidence="11">DDE Tnp4 domain-containing protein</fullName>
    </recommendedName>
</protein>
<feature type="signal peptide" evidence="10">
    <location>
        <begin position="1"/>
        <end position="25"/>
    </location>
</feature>
<gene>
    <name evidence="12" type="ORF">CBR_g22139</name>
</gene>
<evidence type="ECO:0000256" key="6">
    <source>
        <dbReference type="ARBA" id="ARBA00022801"/>
    </source>
</evidence>
<name>A0A388L2D3_CHABU</name>
<feature type="domain" description="DDE Tnp4" evidence="11">
    <location>
        <begin position="448"/>
        <end position="618"/>
    </location>
</feature>
<evidence type="ECO:0000259" key="11">
    <source>
        <dbReference type="Pfam" id="PF13359"/>
    </source>
</evidence>
<evidence type="ECO:0000256" key="2">
    <source>
        <dbReference type="ARBA" id="ARBA00004123"/>
    </source>
</evidence>
<feature type="region of interest" description="Disordered" evidence="9">
    <location>
        <begin position="321"/>
        <end position="358"/>
    </location>
</feature>
<dbReference type="GO" id="GO:0046872">
    <property type="term" value="F:metal ion binding"/>
    <property type="evidence" value="ECO:0007669"/>
    <property type="project" value="UniProtKB-KW"/>
</dbReference>
<sequence length="877" mass="95775">MRRSPSLLAAFLLLLLPCFFTLQYAGRGGGGGGDRGEVLVRGGARGGEAGGRAASTSENENVATALLSARRAEDDDHLHRLRRLFRIPEASEGRLLQRFYGTSNISTIDAALVADGTSVVKFPGDSPEAEPGTATALERGGRLLSYWWPAANPSGRANMTAFVEEDPSGSGESGRFNPMMSFISSMDVTKSDTHLAVFPKVIGIGKRLIVFIDVASEDRTAIEVSDVDSPGSLAFNRLANERLYIADTAAPYRILSAPMLPGDDGIPVSSTTVFAPGPNFPKGGTPNITETTFAAQSLDSQGRCLYFSDSTNLTVWSLDLTSPSSRTSSPSESSMSRNVTHVAGSGEKRTQDGPGLSASFDSLSHPVVTRDGCNVFVADGITLRWIKLSSPCSTAREVTSVAKTVPLTFRSLALFDDGTSNPLLCLGTMDGQVYKLEINRAALHPCGDGTHVFVDKPKTKDGDEFMASHKKRFSIVAQLVFDLDLRILDMCYGFPGTIADGCVLRNSSLFRMAVRGGLFQAESSDPTRHLRPTVPGVPNGYLLADAGYPTLSWIVVPYGMHNPPVEIKVFDDTHKLVRSCAERENGVLKMRFQYFYRPHVCDIRIEGKEFHAACILHNLLLSLGDLPEGANIEGVGGGHGDQPANGAPRCSAPLRHLRCRGAGLASRVKSHAWCERVLLKLVNKKNECEHVRSRLQHAHRENGELHTSLRQSRREIEDVHKCLHEAEGGIDEQRRRLHEAKGEIDELHRHLVQAEGDNDKMQTRVADAEIAMQEAVDERDIAWQWYSELRRGTPDSELELTLVCGQLESVKLEDTEQRVTESQTSSSTPICESCCNLQAQVEQLQGTCKRLECVNELLSEGPDFWKEVVDSPPSFGM</sequence>
<keyword evidence="13" id="KW-1185">Reference proteome</keyword>
<evidence type="ECO:0000313" key="12">
    <source>
        <dbReference type="EMBL" id="GBG76392.1"/>
    </source>
</evidence>
<comment type="similarity">
    <text evidence="3">Belongs to the HARBI1 family.</text>
</comment>
<dbReference type="SUPFAM" id="SSF63825">
    <property type="entry name" value="YWTD domain"/>
    <property type="match status" value="1"/>
</dbReference>
<evidence type="ECO:0000256" key="5">
    <source>
        <dbReference type="ARBA" id="ARBA00022723"/>
    </source>
</evidence>
<evidence type="ECO:0000256" key="9">
    <source>
        <dbReference type="SAM" id="MobiDB-lite"/>
    </source>
</evidence>
<dbReference type="InterPro" id="IPR045249">
    <property type="entry name" value="HARBI1-like"/>
</dbReference>
<dbReference type="EMBL" id="BFEA01000243">
    <property type="protein sequence ID" value="GBG76392.1"/>
    <property type="molecule type" value="Genomic_DNA"/>
</dbReference>
<evidence type="ECO:0000256" key="3">
    <source>
        <dbReference type="ARBA" id="ARBA00006958"/>
    </source>
</evidence>
<accession>A0A388L2D3</accession>
<dbReference type="SUPFAM" id="SSF57997">
    <property type="entry name" value="Tropomyosin"/>
    <property type="match status" value="1"/>
</dbReference>